<dbReference type="Pfam" id="PF01842">
    <property type="entry name" value="ACT"/>
    <property type="match status" value="1"/>
</dbReference>
<dbReference type="InterPro" id="IPR001086">
    <property type="entry name" value="Preph_deHydtase"/>
</dbReference>
<evidence type="ECO:0000256" key="5">
    <source>
        <dbReference type="ARBA" id="ARBA00029440"/>
    </source>
</evidence>
<evidence type="ECO:0000256" key="2">
    <source>
        <dbReference type="ARBA" id="ARBA00023141"/>
    </source>
</evidence>
<evidence type="ECO:0000313" key="8">
    <source>
        <dbReference type="EMBL" id="ACL17877.1"/>
    </source>
</evidence>
<protein>
    <submittedName>
        <fullName evidence="8">Prephenate dehydratase</fullName>
        <ecNumber evidence="8">4.2.1.51</ecNumber>
    </submittedName>
</protein>
<dbReference type="CDD" id="cd04905">
    <property type="entry name" value="ACT_CM-PDT"/>
    <property type="match status" value="1"/>
</dbReference>
<dbReference type="GO" id="GO:0005737">
    <property type="term" value="C:cytoplasm"/>
    <property type="evidence" value="ECO:0007669"/>
    <property type="project" value="TreeGrafter"/>
</dbReference>
<dbReference type="HOGENOM" id="CLU_035008_0_2_2"/>
<dbReference type="InterPro" id="IPR002912">
    <property type="entry name" value="ACT_dom"/>
</dbReference>
<dbReference type="Proteomes" id="UP000002457">
    <property type="component" value="Chromosome"/>
</dbReference>
<comment type="pathway">
    <text evidence="5">Amino-acid biosynthesis.</text>
</comment>
<dbReference type="KEGG" id="mpl:Mpal_2607"/>
<evidence type="ECO:0000259" key="6">
    <source>
        <dbReference type="PROSITE" id="PS51171"/>
    </source>
</evidence>
<dbReference type="eggNOG" id="arCOG00255">
    <property type="taxonomic scope" value="Archaea"/>
</dbReference>
<dbReference type="STRING" id="521011.Mpal_2607"/>
<evidence type="ECO:0000256" key="1">
    <source>
        <dbReference type="ARBA" id="ARBA00022605"/>
    </source>
</evidence>
<keyword evidence="1" id="KW-0028">Amino-acid biosynthesis</keyword>
<feature type="domain" description="Prephenate dehydratase" evidence="6">
    <location>
        <begin position="2"/>
        <end position="173"/>
    </location>
</feature>
<dbReference type="PANTHER" id="PTHR21022">
    <property type="entry name" value="PREPHENATE DEHYDRATASE P PROTEIN"/>
    <property type="match status" value="1"/>
</dbReference>
<organism evidence="8 9">
    <name type="scientific">Methanosphaerula palustris (strain ATCC BAA-1556 / DSM 19958 / E1-9c)</name>
    <dbReference type="NCBI Taxonomy" id="521011"/>
    <lineage>
        <taxon>Archaea</taxon>
        <taxon>Methanobacteriati</taxon>
        <taxon>Methanobacteriota</taxon>
        <taxon>Stenosarchaea group</taxon>
        <taxon>Methanomicrobia</taxon>
        <taxon>Methanomicrobiales</taxon>
        <taxon>Methanoregulaceae</taxon>
        <taxon>Methanosphaerula</taxon>
    </lineage>
</organism>
<dbReference type="EC" id="4.2.1.51" evidence="8"/>
<feature type="domain" description="ACT" evidence="7">
    <location>
        <begin position="190"/>
        <end position="268"/>
    </location>
</feature>
<dbReference type="GO" id="GO:0009094">
    <property type="term" value="P:L-phenylalanine biosynthetic process"/>
    <property type="evidence" value="ECO:0007669"/>
    <property type="project" value="UniProtKB-KW"/>
</dbReference>
<proteinExistence type="predicted"/>
<accession>B8GF71</accession>
<sequence>MTLLALGPEGTFSDHVARRLAGEDEEVRLMPTIGGIFAAVEAGEGDGVVPIENSEAGGVGPTLDGLQQHQVAITGEAYLLIVHSLASTKPLHSGMIVYAHQQTHEQCSTFIEAEHLTVVQTSSNAASAVAMQEHPGTGAIVSPQLAALYHLPIVATGVQNSTSNTTRFVRIGRRDGGRVGLVAGAEKCSILVDPHENRAGLLYDLLGVFAARGITLSRIESRPSKRGIGTYVFFIDLVLSTGWEDAIRELKQMTSVKEFGCYPLLEVN</sequence>
<keyword evidence="4 8" id="KW-0456">Lyase</keyword>
<evidence type="ECO:0000259" key="7">
    <source>
        <dbReference type="PROSITE" id="PS51671"/>
    </source>
</evidence>
<evidence type="ECO:0000313" key="9">
    <source>
        <dbReference type="Proteomes" id="UP000002457"/>
    </source>
</evidence>
<keyword evidence="9" id="KW-1185">Reference proteome</keyword>
<dbReference type="Pfam" id="PF00800">
    <property type="entry name" value="PDT"/>
    <property type="match status" value="1"/>
</dbReference>
<evidence type="ECO:0000256" key="4">
    <source>
        <dbReference type="ARBA" id="ARBA00023239"/>
    </source>
</evidence>
<dbReference type="SUPFAM" id="SSF53850">
    <property type="entry name" value="Periplasmic binding protein-like II"/>
    <property type="match status" value="1"/>
</dbReference>
<dbReference type="EMBL" id="CP001338">
    <property type="protein sequence ID" value="ACL17877.1"/>
    <property type="molecule type" value="Genomic_DNA"/>
</dbReference>
<dbReference type="RefSeq" id="WP_012619196.1">
    <property type="nucleotide sequence ID" value="NC_011832.1"/>
</dbReference>
<dbReference type="PANTHER" id="PTHR21022:SF19">
    <property type="entry name" value="PREPHENATE DEHYDRATASE-RELATED"/>
    <property type="match status" value="1"/>
</dbReference>
<dbReference type="Gene3D" id="3.40.190.10">
    <property type="entry name" value="Periplasmic binding protein-like II"/>
    <property type="match status" value="2"/>
</dbReference>
<dbReference type="PROSITE" id="PS51171">
    <property type="entry name" value="PREPHENATE_DEHYDR_3"/>
    <property type="match status" value="1"/>
</dbReference>
<reference evidence="8 9" key="1">
    <citation type="journal article" date="2015" name="Genome Announc.">
        <title>Complete Genome Sequence of Methanosphaerula palustris E1-9CT, a Hydrogenotrophic Methanogen Isolated from a Minerotrophic Fen Peatland.</title>
        <authorList>
            <person name="Cadillo-Quiroz H."/>
            <person name="Browne P."/>
            <person name="Kyrpides N."/>
            <person name="Woyke T."/>
            <person name="Goodwin L."/>
            <person name="Detter C."/>
            <person name="Yavitt J.B."/>
            <person name="Zinder S.H."/>
        </authorList>
    </citation>
    <scope>NUCLEOTIDE SEQUENCE [LARGE SCALE GENOMIC DNA]</scope>
    <source>
        <strain evidence="9">ATCC BAA-1556 / DSM 19958 / E1-9c</strain>
    </source>
</reference>
<name>B8GF71_METPE</name>
<dbReference type="GeneID" id="7271875"/>
<dbReference type="GO" id="GO:0004664">
    <property type="term" value="F:prephenate dehydratase activity"/>
    <property type="evidence" value="ECO:0007669"/>
    <property type="project" value="UniProtKB-EC"/>
</dbReference>
<evidence type="ECO:0000256" key="3">
    <source>
        <dbReference type="ARBA" id="ARBA00023222"/>
    </source>
</evidence>
<dbReference type="PROSITE" id="PS00857">
    <property type="entry name" value="PREPHENATE_DEHYDR_1"/>
    <property type="match status" value="1"/>
</dbReference>
<keyword evidence="2" id="KW-0057">Aromatic amino acid biosynthesis</keyword>
<dbReference type="SUPFAM" id="SSF55021">
    <property type="entry name" value="ACT-like"/>
    <property type="match status" value="1"/>
</dbReference>
<keyword evidence="3" id="KW-0584">Phenylalanine biosynthesis</keyword>
<dbReference type="AlphaFoldDB" id="B8GF71"/>
<dbReference type="PROSITE" id="PS00858">
    <property type="entry name" value="PREPHENATE_DEHYDR_2"/>
    <property type="match status" value="1"/>
</dbReference>
<dbReference type="InterPro" id="IPR045865">
    <property type="entry name" value="ACT-like_dom_sf"/>
</dbReference>
<dbReference type="Gene3D" id="3.30.70.260">
    <property type="match status" value="1"/>
</dbReference>
<gene>
    <name evidence="8" type="ordered locus">Mpal_2607</name>
</gene>
<dbReference type="OrthoDB" id="8755at2157"/>
<dbReference type="InterPro" id="IPR018528">
    <property type="entry name" value="Preph_deHydtase_CS"/>
</dbReference>
<dbReference type="PROSITE" id="PS51671">
    <property type="entry name" value="ACT"/>
    <property type="match status" value="1"/>
</dbReference>